<dbReference type="EMBL" id="VMGK01000008">
    <property type="protein sequence ID" value="TSC93046.1"/>
    <property type="molecule type" value="Genomic_DNA"/>
</dbReference>
<reference evidence="1 2" key="1">
    <citation type="submission" date="2017-07" db="EMBL/GenBank/DDBJ databases">
        <title>Mechanisms for carbon and nitrogen cycling indicate functional differentiation within the Candidate Phyla Radiation.</title>
        <authorList>
            <person name="Danczak R.E."/>
            <person name="Johnston M.D."/>
            <person name="Kenah C."/>
            <person name="Slattery M."/>
            <person name="Wrighton K.C."/>
            <person name="Wilkins M.J."/>
        </authorList>
    </citation>
    <scope>NUCLEOTIDE SEQUENCE [LARGE SCALE GENOMIC DNA]</scope>
    <source>
        <strain evidence="1">Licking1014_7</strain>
    </source>
</reference>
<evidence type="ECO:0000313" key="2">
    <source>
        <dbReference type="Proteomes" id="UP000315689"/>
    </source>
</evidence>
<proteinExistence type="predicted"/>
<name>A0A554LJI5_9BACT</name>
<dbReference type="Proteomes" id="UP000315689">
    <property type="component" value="Unassembled WGS sequence"/>
</dbReference>
<accession>A0A554LJI5</accession>
<protein>
    <submittedName>
        <fullName evidence="1">Uncharacterized protein</fullName>
    </submittedName>
</protein>
<sequence>MTIQDFAKQRPGLFWSTKNYDSLSEGTIVEAVLNWGNWDDVQGLFKILGIKKTAEIFRRQIARPRTNYDPKITNYFTLYFNRYA</sequence>
<comment type="caution">
    <text evidence="1">The sequence shown here is derived from an EMBL/GenBank/DDBJ whole genome shotgun (WGS) entry which is preliminary data.</text>
</comment>
<evidence type="ECO:0000313" key="1">
    <source>
        <dbReference type="EMBL" id="TSC93046.1"/>
    </source>
</evidence>
<dbReference type="AlphaFoldDB" id="A0A554LJI5"/>
<organism evidence="1 2">
    <name type="scientific">Candidatus Berkelbacteria bacterium Licking1014_7</name>
    <dbReference type="NCBI Taxonomy" id="2017147"/>
    <lineage>
        <taxon>Bacteria</taxon>
        <taxon>Candidatus Berkelbacteria</taxon>
    </lineage>
</organism>
<gene>
    <name evidence="1" type="ORF">CEN89_286</name>
</gene>